<dbReference type="EMBL" id="OIVN01000001">
    <property type="protein sequence ID" value="SPC72225.1"/>
    <property type="molecule type" value="Genomic_DNA"/>
</dbReference>
<gene>
    <name evidence="4" type="ORF">FSB_LOCUS107</name>
</gene>
<dbReference type="InterPro" id="IPR013761">
    <property type="entry name" value="SAM/pointed_sf"/>
</dbReference>
<dbReference type="PANTHER" id="PTHR10627:SF74">
    <property type="entry name" value="OS08G0526500 PROTEIN"/>
    <property type="match status" value="1"/>
</dbReference>
<evidence type="ECO:0000259" key="3">
    <source>
        <dbReference type="Pfam" id="PF00536"/>
    </source>
</evidence>
<dbReference type="InterPro" id="IPR001660">
    <property type="entry name" value="SAM"/>
</dbReference>
<feature type="region of interest" description="Disordered" evidence="2">
    <location>
        <begin position="177"/>
        <end position="205"/>
    </location>
</feature>
<evidence type="ECO:0000256" key="1">
    <source>
        <dbReference type="ARBA" id="ARBA00022737"/>
    </source>
</evidence>
<dbReference type="PANTHER" id="PTHR10627">
    <property type="entry name" value="SCP160"/>
    <property type="match status" value="1"/>
</dbReference>
<proteinExistence type="predicted"/>
<feature type="region of interest" description="Disordered" evidence="2">
    <location>
        <begin position="58"/>
        <end position="95"/>
    </location>
</feature>
<feature type="domain" description="SAM" evidence="3">
    <location>
        <begin position="318"/>
        <end position="360"/>
    </location>
</feature>
<dbReference type="SUPFAM" id="SSF47769">
    <property type="entry name" value="SAM/Pointed domain"/>
    <property type="match status" value="1"/>
</dbReference>
<dbReference type="Gene3D" id="1.10.150.50">
    <property type="entry name" value="Transcription Factor, Ets-1"/>
    <property type="match status" value="1"/>
</dbReference>
<evidence type="ECO:0000313" key="4">
    <source>
        <dbReference type="EMBL" id="SPC72225.1"/>
    </source>
</evidence>
<reference evidence="4" key="1">
    <citation type="submission" date="2018-02" db="EMBL/GenBank/DDBJ databases">
        <authorList>
            <person name="Cohen D.B."/>
            <person name="Kent A.D."/>
        </authorList>
    </citation>
    <scope>NUCLEOTIDE SEQUENCE</scope>
</reference>
<name>A0A2N9EBV6_FAGSY</name>
<evidence type="ECO:0000256" key="2">
    <source>
        <dbReference type="SAM" id="MobiDB-lite"/>
    </source>
</evidence>
<keyword evidence="1" id="KW-0677">Repeat</keyword>
<sequence length="379" mass="41693">MIVVDLGLRGFGCREVGVGSYGGRFGMGWVSDLNMAEGSAPRVTITLGRSGQVVKRATHGSDVSYADSTSAAGTKRSVRDRLGSNVDSSVSRGSERNNKRAYGLMVIIAVYRQRGDISMPNLSANGSNGNMRIGRDDLRYKLMQKNGFRGAHSDDDQKRVDLREKLSKAARPPVPIVDSRQRMPEPKNTGFLGRIPSARSADDLPQMDSVRSSYSTWTLDQLRQRSPDRGIGASRGISPPRNMEELHRRPLNRTHDDVRSVPYMSKDVYDTSRPMSTAPFMAKPAAPPIPAKPMPPPLGQHPPPTSIVQKSSYMGDEQQTVDGLLQSLGLGKYVILFKAEEVDMTALKQMGEHDLKELGIPMQSWVYCPSACYVRDGLQ</sequence>
<dbReference type="AlphaFoldDB" id="A0A2N9EBV6"/>
<dbReference type="Pfam" id="PF00536">
    <property type="entry name" value="SAM_1"/>
    <property type="match status" value="1"/>
</dbReference>
<organism evidence="4">
    <name type="scientific">Fagus sylvatica</name>
    <name type="common">Beechnut</name>
    <dbReference type="NCBI Taxonomy" id="28930"/>
    <lineage>
        <taxon>Eukaryota</taxon>
        <taxon>Viridiplantae</taxon>
        <taxon>Streptophyta</taxon>
        <taxon>Embryophyta</taxon>
        <taxon>Tracheophyta</taxon>
        <taxon>Spermatophyta</taxon>
        <taxon>Magnoliopsida</taxon>
        <taxon>eudicotyledons</taxon>
        <taxon>Gunneridae</taxon>
        <taxon>Pentapetalae</taxon>
        <taxon>rosids</taxon>
        <taxon>fabids</taxon>
        <taxon>Fagales</taxon>
        <taxon>Fagaceae</taxon>
        <taxon>Fagus</taxon>
    </lineage>
</organism>
<accession>A0A2N9EBV6</accession>
<protein>
    <recommendedName>
        <fullName evidence="3">SAM domain-containing protein</fullName>
    </recommendedName>
</protein>